<sequence length="58" mass="6400">MLRAAAQTPNQPEMADALRGSGKIYVVVAVITVVLAGLLFFLISLDRKLTRLEKELEE</sequence>
<dbReference type="Proteomes" id="UP000284250">
    <property type="component" value="Unassembled WGS sequence"/>
</dbReference>
<dbReference type="EMBL" id="QYCN01000009">
    <property type="protein sequence ID" value="RIY11405.1"/>
    <property type="molecule type" value="Genomic_DNA"/>
</dbReference>
<proteinExistence type="predicted"/>
<keyword evidence="1" id="KW-0812">Transmembrane</keyword>
<feature type="transmembrane region" description="Helical" evidence="1">
    <location>
        <begin position="24"/>
        <end position="45"/>
    </location>
</feature>
<reference evidence="2 3" key="1">
    <citation type="submission" date="2018-09" db="EMBL/GenBank/DDBJ databases">
        <authorList>
            <person name="Zeman M."/>
            <person name="Pardy F."/>
        </authorList>
    </citation>
    <scope>NUCLEOTIDE SEQUENCE [LARGE SCALE GENOMIC DNA]</scope>
    <source>
        <strain evidence="2 3">CCM 8852</strain>
    </source>
</reference>
<name>A0A418R1V9_9BACT</name>
<comment type="caution">
    <text evidence="2">The sequence shown here is derived from an EMBL/GenBank/DDBJ whole genome shotgun (WGS) entry which is preliminary data.</text>
</comment>
<accession>A0A418R1V9</accession>
<evidence type="ECO:0000313" key="3">
    <source>
        <dbReference type="Proteomes" id="UP000284250"/>
    </source>
</evidence>
<organism evidence="2 3">
    <name type="scientific">Hymenobacter rubripertinctus</name>
    <dbReference type="NCBI Taxonomy" id="2029981"/>
    <lineage>
        <taxon>Bacteria</taxon>
        <taxon>Pseudomonadati</taxon>
        <taxon>Bacteroidota</taxon>
        <taxon>Cytophagia</taxon>
        <taxon>Cytophagales</taxon>
        <taxon>Hymenobacteraceae</taxon>
        <taxon>Hymenobacter</taxon>
    </lineage>
</organism>
<reference evidence="2 3" key="2">
    <citation type="submission" date="2019-01" db="EMBL/GenBank/DDBJ databases">
        <title>Hymenobacter humicola sp. nov., isolated from soils in Antarctica.</title>
        <authorList>
            <person name="Sedlacek I."/>
            <person name="Holochova P."/>
            <person name="Kralova S."/>
            <person name="Pantucek R."/>
            <person name="Stankova E."/>
            <person name="Vrbovska V."/>
            <person name="Kristofova L."/>
            <person name="Svec P."/>
            <person name="Busse H.-J."/>
        </authorList>
    </citation>
    <scope>NUCLEOTIDE SEQUENCE [LARGE SCALE GENOMIC DNA]</scope>
    <source>
        <strain evidence="2 3">CCM 8852</strain>
    </source>
</reference>
<keyword evidence="1" id="KW-0472">Membrane</keyword>
<evidence type="ECO:0000256" key="1">
    <source>
        <dbReference type="SAM" id="Phobius"/>
    </source>
</evidence>
<dbReference type="Pfam" id="PF20077">
    <property type="entry name" value="CcmD_alt"/>
    <property type="match status" value="1"/>
</dbReference>
<gene>
    <name evidence="2" type="ORF">D0T11_07465</name>
</gene>
<keyword evidence="1" id="KW-1133">Transmembrane helix</keyword>
<protein>
    <submittedName>
        <fullName evidence="2">CcmD family protein</fullName>
    </submittedName>
</protein>
<evidence type="ECO:0000313" key="2">
    <source>
        <dbReference type="EMBL" id="RIY11405.1"/>
    </source>
</evidence>
<dbReference type="AlphaFoldDB" id="A0A418R1V9"/>
<keyword evidence="3" id="KW-1185">Reference proteome</keyword>